<organism evidence="2 3">
    <name type="scientific">Pseudosulfitobacter pseudonitzschiae</name>
    <dbReference type="NCBI Taxonomy" id="1402135"/>
    <lineage>
        <taxon>Bacteria</taxon>
        <taxon>Pseudomonadati</taxon>
        <taxon>Pseudomonadota</taxon>
        <taxon>Alphaproteobacteria</taxon>
        <taxon>Rhodobacterales</taxon>
        <taxon>Roseobacteraceae</taxon>
        <taxon>Pseudosulfitobacter</taxon>
    </lineage>
</organism>
<evidence type="ECO:0000259" key="1">
    <source>
        <dbReference type="Pfam" id="PF13847"/>
    </source>
</evidence>
<dbReference type="InterPro" id="IPR029063">
    <property type="entry name" value="SAM-dependent_MTases_sf"/>
</dbReference>
<dbReference type="KEGG" id="spse:SULPSESMR1_03651"/>
<dbReference type="OrthoDB" id="5642573at2"/>
<geneLocation type="plasmid" evidence="2 3">
    <name>pSMR1-5</name>
</geneLocation>
<dbReference type="AlphaFoldDB" id="A0A221K8Z5"/>
<proteinExistence type="predicted"/>
<keyword evidence="2" id="KW-0808">Transferase</keyword>
<keyword evidence="2" id="KW-0489">Methyltransferase</keyword>
<dbReference type="RefSeq" id="WP_089423446.1">
    <property type="nucleotide sequence ID" value="NZ_CP022420.1"/>
</dbReference>
<sequence length="213" mass="23440">MPPSPRFWNWIARRYSRQPVADEAAYRRKLEITQSYLRPDMRVLEFGCGTGTTALIHAPHVASIDAIDFSDRMIGIAREKAQVQGARNVNFEVARIEDWPATDGNYDAVLGLSVLHLLEDPCVALSKVHCLLKPGGIFVSSTVCLADMQGIARRLLPVGHALGLLPLVRPLSAEGLAADLRGAGFSIDHQWRPAPDKAVFIVAIWTEDPDAQH</sequence>
<accession>A0A221K8Z5</accession>
<dbReference type="Gene3D" id="3.40.50.150">
    <property type="entry name" value="Vaccinia Virus protein VP39"/>
    <property type="match status" value="1"/>
</dbReference>
<dbReference type="EMBL" id="CP022420">
    <property type="protein sequence ID" value="ASM75449.1"/>
    <property type="molecule type" value="Genomic_DNA"/>
</dbReference>
<dbReference type="Proteomes" id="UP000199754">
    <property type="component" value="Plasmid pSMR1-5"/>
</dbReference>
<evidence type="ECO:0000313" key="3">
    <source>
        <dbReference type="Proteomes" id="UP000199754"/>
    </source>
</evidence>
<dbReference type="GO" id="GO:0032259">
    <property type="term" value="P:methylation"/>
    <property type="evidence" value="ECO:0007669"/>
    <property type="project" value="UniProtKB-KW"/>
</dbReference>
<dbReference type="PANTHER" id="PTHR43861">
    <property type="entry name" value="TRANS-ACONITATE 2-METHYLTRANSFERASE-RELATED"/>
    <property type="match status" value="1"/>
</dbReference>
<protein>
    <submittedName>
        <fullName evidence="2">Putative methyltransferase YcgJ</fullName>
        <ecNumber evidence="2">2.1.1.-</ecNumber>
    </submittedName>
</protein>
<dbReference type="EC" id="2.1.1.-" evidence="2"/>
<dbReference type="CDD" id="cd02440">
    <property type="entry name" value="AdoMet_MTases"/>
    <property type="match status" value="1"/>
</dbReference>
<evidence type="ECO:0000313" key="2">
    <source>
        <dbReference type="EMBL" id="ASM75449.1"/>
    </source>
</evidence>
<feature type="domain" description="Methyltransferase" evidence="1">
    <location>
        <begin position="39"/>
        <end position="145"/>
    </location>
</feature>
<gene>
    <name evidence="2" type="primary">ycgJ</name>
    <name evidence="2" type="ORF">SULPSESMR1_03651</name>
</gene>
<keyword evidence="2" id="KW-0614">Plasmid</keyword>
<dbReference type="GO" id="GO:0008168">
    <property type="term" value="F:methyltransferase activity"/>
    <property type="evidence" value="ECO:0007669"/>
    <property type="project" value="UniProtKB-KW"/>
</dbReference>
<reference evidence="2 3" key="1">
    <citation type="submission" date="2017-07" db="EMBL/GenBank/DDBJ databases">
        <title>Genome Sequence of Sulfitobacter pseudonitzschiae Strain SMR1 Isolated from a culture of the Diatom Skeletonema marinoi.</title>
        <authorList>
            <person name="Topel M."/>
            <person name="Pinder M.I.M."/>
            <person name="Johansson O.N."/>
            <person name="Kourtchenko O."/>
            <person name="Godhe A."/>
            <person name="Clarke A.K."/>
        </authorList>
    </citation>
    <scope>NUCLEOTIDE SEQUENCE [LARGE SCALE GENOMIC DNA]</scope>
    <source>
        <strain evidence="2 3">SMR1</strain>
        <plasmid evidence="2 3">pSMR1-5</plasmid>
    </source>
</reference>
<keyword evidence="3" id="KW-1185">Reference proteome</keyword>
<name>A0A221K8Z5_9RHOB</name>
<dbReference type="InterPro" id="IPR025714">
    <property type="entry name" value="Methyltranfer_dom"/>
</dbReference>
<dbReference type="Pfam" id="PF13847">
    <property type="entry name" value="Methyltransf_31"/>
    <property type="match status" value="1"/>
</dbReference>
<dbReference type="SUPFAM" id="SSF53335">
    <property type="entry name" value="S-adenosyl-L-methionine-dependent methyltransferases"/>
    <property type="match status" value="1"/>
</dbReference>